<keyword evidence="1" id="KW-0812">Transmembrane</keyword>
<evidence type="ECO:0008006" key="4">
    <source>
        <dbReference type="Google" id="ProtNLM"/>
    </source>
</evidence>
<keyword evidence="1" id="KW-0472">Membrane</keyword>
<dbReference type="SUPFAM" id="SSF52540">
    <property type="entry name" value="P-loop containing nucleoside triphosphate hydrolases"/>
    <property type="match status" value="1"/>
</dbReference>
<reference evidence="2 3" key="1">
    <citation type="submission" date="2023-01" db="EMBL/GenBank/DDBJ databases">
        <title>Analysis of 21 Apiospora genomes using comparative genomics revels a genus with tremendous synthesis potential of carbohydrate active enzymes and secondary metabolites.</title>
        <authorList>
            <person name="Sorensen T."/>
        </authorList>
    </citation>
    <scope>NUCLEOTIDE SEQUENCE [LARGE SCALE GENOMIC DNA]</scope>
    <source>
        <strain evidence="2 3">CBS 83171</strain>
    </source>
</reference>
<organism evidence="2 3">
    <name type="scientific">Apiospora saccharicola</name>
    <dbReference type="NCBI Taxonomy" id="335842"/>
    <lineage>
        <taxon>Eukaryota</taxon>
        <taxon>Fungi</taxon>
        <taxon>Dikarya</taxon>
        <taxon>Ascomycota</taxon>
        <taxon>Pezizomycotina</taxon>
        <taxon>Sordariomycetes</taxon>
        <taxon>Xylariomycetidae</taxon>
        <taxon>Amphisphaeriales</taxon>
        <taxon>Apiosporaceae</taxon>
        <taxon>Apiospora</taxon>
    </lineage>
</organism>
<keyword evidence="3" id="KW-1185">Reference proteome</keyword>
<proteinExistence type="predicted"/>
<gene>
    <name evidence="2" type="ORF">PG996_005159</name>
</gene>
<evidence type="ECO:0000313" key="3">
    <source>
        <dbReference type="Proteomes" id="UP001446871"/>
    </source>
</evidence>
<name>A0ABR1VNF0_9PEZI</name>
<accession>A0ABR1VNF0</accession>
<dbReference type="Proteomes" id="UP001446871">
    <property type="component" value="Unassembled WGS sequence"/>
</dbReference>
<dbReference type="InterPro" id="IPR027417">
    <property type="entry name" value="P-loop_NTPase"/>
</dbReference>
<sequence>MNETTQESGPPKVIHAALFKMGTRSLAEAYKILGYRTHHGLDDLWGNPWEKIEKASEATWPAFAGPNAGSAAHPATASTPFTREQWDDIWGSYDAITDLASPFTEELVQAYPGAKVVVVQRDFESWWHGVRSGILDPTFGRSSDLVMLVATIPPVMPTRKQMLGFFGARSGDEIDESKARAAYERHFRRVRELVPVERRLEYTMGSGWEPLCKFLGKDVPDVPFPLLNEGKEFAKHNKNMYRAGFLLAWAAIKPWAFSALAVGGVAVAIEYWALANSS</sequence>
<dbReference type="InterPro" id="IPR040632">
    <property type="entry name" value="Sulfotransfer_4"/>
</dbReference>
<evidence type="ECO:0000256" key="1">
    <source>
        <dbReference type="SAM" id="Phobius"/>
    </source>
</evidence>
<evidence type="ECO:0000313" key="2">
    <source>
        <dbReference type="EMBL" id="KAK8071811.1"/>
    </source>
</evidence>
<keyword evidence="1" id="KW-1133">Transmembrane helix</keyword>
<dbReference type="PANTHER" id="PTHR36978:SF4">
    <property type="entry name" value="P-LOOP CONTAINING NUCLEOSIDE TRIPHOSPHATE HYDROLASE PROTEIN"/>
    <property type="match status" value="1"/>
</dbReference>
<dbReference type="PANTHER" id="PTHR36978">
    <property type="entry name" value="P-LOOP CONTAINING NUCLEOTIDE TRIPHOSPHATE HYDROLASE"/>
    <property type="match status" value="1"/>
</dbReference>
<dbReference type="EMBL" id="JAQQWM010000003">
    <property type="protein sequence ID" value="KAK8071811.1"/>
    <property type="molecule type" value="Genomic_DNA"/>
</dbReference>
<dbReference type="Gene3D" id="3.40.50.300">
    <property type="entry name" value="P-loop containing nucleotide triphosphate hydrolases"/>
    <property type="match status" value="1"/>
</dbReference>
<protein>
    <recommendedName>
        <fullName evidence="4">Efflux pump antibiotic resistance protein</fullName>
    </recommendedName>
</protein>
<comment type="caution">
    <text evidence="2">The sequence shown here is derived from an EMBL/GenBank/DDBJ whole genome shotgun (WGS) entry which is preliminary data.</text>
</comment>
<feature type="transmembrane region" description="Helical" evidence="1">
    <location>
        <begin position="245"/>
        <end position="269"/>
    </location>
</feature>
<dbReference type="Pfam" id="PF17784">
    <property type="entry name" value="Sulfotransfer_4"/>
    <property type="match status" value="1"/>
</dbReference>